<evidence type="ECO:0000256" key="1">
    <source>
        <dbReference type="SAM" id="MobiDB-lite"/>
    </source>
</evidence>
<feature type="compositionally biased region" description="Basic and acidic residues" evidence="1">
    <location>
        <begin position="32"/>
        <end position="43"/>
    </location>
</feature>
<dbReference type="WBParaSite" id="jg20128">
    <property type="protein sequence ID" value="jg20128"/>
    <property type="gene ID" value="jg20128"/>
</dbReference>
<feature type="compositionally biased region" description="Low complexity" evidence="1">
    <location>
        <begin position="91"/>
        <end position="103"/>
    </location>
</feature>
<dbReference type="AlphaFoldDB" id="A0A915DI09"/>
<accession>A0A915DI09</accession>
<evidence type="ECO:0000313" key="2">
    <source>
        <dbReference type="Proteomes" id="UP000887574"/>
    </source>
</evidence>
<feature type="region of interest" description="Disordered" evidence="1">
    <location>
        <begin position="18"/>
        <end position="109"/>
    </location>
</feature>
<feature type="compositionally biased region" description="Polar residues" evidence="1">
    <location>
        <begin position="64"/>
        <end position="76"/>
    </location>
</feature>
<name>A0A915DI09_9BILA</name>
<dbReference type="Proteomes" id="UP000887574">
    <property type="component" value="Unplaced"/>
</dbReference>
<proteinExistence type="predicted"/>
<feature type="region of interest" description="Disordered" evidence="1">
    <location>
        <begin position="202"/>
        <end position="237"/>
    </location>
</feature>
<feature type="compositionally biased region" description="Low complexity" evidence="1">
    <location>
        <begin position="166"/>
        <end position="188"/>
    </location>
</feature>
<feature type="compositionally biased region" description="Polar residues" evidence="1">
    <location>
        <begin position="151"/>
        <end position="161"/>
    </location>
</feature>
<feature type="compositionally biased region" description="Polar residues" evidence="1">
    <location>
        <begin position="48"/>
        <end position="58"/>
    </location>
</feature>
<organism evidence="2 3">
    <name type="scientific">Ditylenchus dipsaci</name>
    <dbReference type="NCBI Taxonomy" id="166011"/>
    <lineage>
        <taxon>Eukaryota</taxon>
        <taxon>Metazoa</taxon>
        <taxon>Ecdysozoa</taxon>
        <taxon>Nematoda</taxon>
        <taxon>Chromadorea</taxon>
        <taxon>Rhabditida</taxon>
        <taxon>Tylenchina</taxon>
        <taxon>Tylenchomorpha</taxon>
        <taxon>Sphaerularioidea</taxon>
        <taxon>Anguinidae</taxon>
        <taxon>Anguininae</taxon>
        <taxon>Ditylenchus</taxon>
    </lineage>
</organism>
<protein>
    <submittedName>
        <fullName evidence="3">Uncharacterized protein</fullName>
    </submittedName>
</protein>
<feature type="compositionally biased region" description="Low complexity" evidence="1">
    <location>
        <begin position="21"/>
        <end position="31"/>
    </location>
</feature>
<keyword evidence="2" id="KW-1185">Reference proteome</keyword>
<feature type="compositionally biased region" description="Low complexity" evidence="1">
    <location>
        <begin position="297"/>
        <end position="316"/>
    </location>
</feature>
<feature type="region of interest" description="Disordered" evidence="1">
    <location>
        <begin position="296"/>
        <end position="316"/>
    </location>
</feature>
<evidence type="ECO:0000313" key="3">
    <source>
        <dbReference type="WBParaSite" id="jg20128"/>
    </source>
</evidence>
<feature type="region of interest" description="Disordered" evidence="1">
    <location>
        <begin position="151"/>
        <end position="188"/>
    </location>
</feature>
<feature type="compositionally biased region" description="Polar residues" evidence="1">
    <location>
        <begin position="202"/>
        <end position="236"/>
    </location>
</feature>
<sequence length="316" mass="34406">MHWVEIRVMVYVRLKPSSQTSSGYSSALSDYSTKELGGRDRYRASSYDPYSSNKNSVPWRSKQSDLSSYKASTPQASSMSYKSGYGGSSSGYGSSSKTSMSHSYHQDYSRGTGLTSGISSNNYKRDQNHVELVYFFSSAFKQHSNRCSSSQDVYQHLQPSSGGLPRRSTSYGSGLSYGLSDSSSASNARNYSSISTARAGVTSSYNPTGYSPSSASATDRFQYRSKTPTSTFSTAVSRDRDYKSMSRFGDSDVTSKKREDSVEKTFEQLYKRYVVQTSPTSTSAPVAAARAILGVTSRSANNSSGSSSSSEQNSRE</sequence>
<reference evidence="3" key="1">
    <citation type="submission" date="2022-11" db="UniProtKB">
        <authorList>
            <consortium name="WormBaseParasite"/>
        </authorList>
    </citation>
    <scope>IDENTIFICATION</scope>
</reference>